<evidence type="ECO:0000256" key="1">
    <source>
        <dbReference type="ARBA" id="ARBA00006432"/>
    </source>
</evidence>
<dbReference type="Proteomes" id="UP001596977">
    <property type="component" value="Unassembled WGS sequence"/>
</dbReference>
<dbReference type="RefSeq" id="WP_380916257.1">
    <property type="nucleotide sequence ID" value="NZ_JBHTJG010000001.1"/>
</dbReference>
<evidence type="ECO:0000313" key="6">
    <source>
        <dbReference type="Proteomes" id="UP001596977"/>
    </source>
</evidence>
<comment type="similarity">
    <text evidence="1">Belongs to the ATP-dependent AMP-binding enzyme family.</text>
</comment>
<name>A0ABW3H2M9_9SPHN</name>
<reference evidence="6" key="1">
    <citation type="journal article" date="2019" name="Int. J. Syst. Evol. Microbiol.">
        <title>The Global Catalogue of Microorganisms (GCM) 10K type strain sequencing project: providing services to taxonomists for standard genome sequencing and annotation.</title>
        <authorList>
            <consortium name="The Broad Institute Genomics Platform"/>
            <consortium name="The Broad Institute Genome Sequencing Center for Infectious Disease"/>
            <person name="Wu L."/>
            <person name="Ma J."/>
        </authorList>
    </citation>
    <scope>NUCLEOTIDE SEQUENCE [LARGE SCALE GENOMIC DNA]</scope>
    <source>
        <strain evidence="6">CCUG 62982</strain>
    </source>
</reference>
<evidence type="ECO:0000259" key="4">
    <source>
        <dbReference type="Pfam" id="PF13193"/>
    </source>
</evidence>
<evidence type="ECO:0000313" key="5">
    <source>
        <dbReference type="EMBL" id="MFD0945634.1"/>
    </source>
</evidence>
<dbReference type="PANTHER" id="PTHR43201:SF5">
    <property type="entry name" value="MEDIUM-CHAIN ACYL-COA LIGASE ACSF2, MITOCHONDRIAL"/>
    <property type="match status" value="1"/>
</dbReference>
<accession>A0ABW3H2M9</accession>
<protein>
    <submittedName>
        <fullName evidence="5">AMP-binding protein</fullName>
    </submittedName>
</protein>
<dbReference type="InterPro" id="IPR000873">
    <property type="entry name" value="AMP-dep_synth/lig_dom"/>
</dbReference>
<dbReference type="InterPro" id="IPR045851">
    <property type="entry name" value="AMP-bd_C_sf"/>
</dbReference>
<sequence>MDSEGLDVARTKPGPMPIGALLAYHASNGPSRPAVSFNGVTLSFAELDARSNRKARQLAALGVGEGDVVTLAIPNGFEFYEAAFAIWKLGATPNIVSPKLPAAELRAIVEIAGPRLIIGDAHVRIEGWNFLVTGTPPGEDVSADPLPLKIAPRWKMHTSGGSTGRPKLIVDKQAGAFDPDASMGLLSGETMLNPGPLYHNAPFVGSFRCLFSGNHVVEMGRFDPLQALELIERYKVNWVNFVPTMMNRIWRLPAEQRESFDMSSLRVVFHMASVCPQWLKQAWIDWLGPDKIMEVYGGSELFGGTLITGREWLTHKGSVGRVQPGAQMRILDEQGKECPAGTVGEIYFLPDGGPNSTYEYIGAEAKGALGGWQTYGDLGHVDEDGYLYIADRRTDMIVSGGANIFPAEVEAALDEHPAVQSSIVIGLPDPDLVNRAHAIVQLAADARGRIDADALRAFLAEKLVRYKIPRTFEFTEQNLRDDAGKVRRSQLREERISAAS</sequence>
<evidence type="ECO:0000259" key="3">
    <source>
        <dbReference type="Pfam" id="PF00501"/>
    </source>
</evidence>
<gene>
    <name evidence="5" type="ORF">ACFQ1E_04720</name>
</gene>
<dbReference type="Pfam" id="PF13193">
    <property type="entry name" value="AMP-binding_C"/>
    <property type="match status" value="1"/>
</dbReference>
<feature type="domain" description="AMP-dependent synthetase/ligase" evidence="3">
    <location>
        <begin position="25"/>
        <end position="348"/>
    </location>
</feature>
<dbReference type="Pfam" id="PF00501">
    <property type="entry name" value="AMP-binding"/>
    <property type="match status" value="1"/>
</dbReference>
<dbReference type="EMBL" id="JBHTJG010000001">
    <property type="protein sequence ID" value="MFD0945634.1"/>
    <property type="molecule type" value="Genomic_DNA"/>
</dbReference>
<organism evidence="5 6">
    <name type="scientific">Sphingomonas canadensis</name>
    <dbReference type="NCBI Taxonomy" id="1219257"/>
    <lineage>
        <taxon>Bacteria</taxon>
        <taxon>Pseudomonadati</taxon>
        <taxon>Pseudomonadota</taxon>
        <taxon>Alphaproteobacteria</taxon>
        <taxon>Sphingomonadales</taxon>
        <taxon>Sphingomonadaceae</taxon>
        <taxon>Sphingomonas</taxon>
    </lineage>
</organism>
<comment type="caution">
    <text evidence="5">The sequence shown here is derived from an EMBL/GenBank/DDBJ whole genome shotgun (WGS) entry which is preliminary data.</text>
</comment>
<feature type="domain" description="AMP-binding enzyme C-terminal" evidence="4">
    <location>
        <begin position="408"/>
        <end position="477"/>
    </location>
</feature>
<dbReference type="InterPro" id="IPR025110">
    <property type="entry name" value="AMP-bd_C"/>
</dbReference>
<proteinExistence type="inferred from homology"/>
<dbReference type="SUPFAM" id="SSF56801">
    <property type="entry name" value="Acetyl-CoA synthetase-like"/>
    <property type="match status" value="1"/>
</dbReference>
<evidence type="ECO:0000256" key="2">
    <source>
        <dbReference type="ARBA" id="ARBA00022598"/>
    </source>
</evidence>
<dbReference type="Gene3D" id="3.40.50.12780">
    <property type="entry name" value="N-terminal domain of ligase-like"/>
    <property type="match status" value="1"/>
</dbReference>
<dbReference type="Gene3D" id="3.30.300.30">
    <property type="match status" value="1"/>
</dbReference>
<dbReference type="InterPro" id="IPR042099">
    <property type="entry name" value="ANL_N_sf"/>
</dbReference>
<keyword evidence="6" id="KW-1185">Reference proteome</keyword>
<keyword evidence="2" id="KW-0436">Ligase</keyword>
<dbReference type="PANTHER" id="PTHR43201">
    <property type="entry name" value="ACYL-COA SYNTHETASE"/>
    <property type="match status" value="1"/>
</dbReference>